<organism evidence="9 10">
    <name type="scientific">Diversispora eburnea</name>
    <dbReference type="NCBI Taxonomy" id="1213867"/>
    <lineage>
        <taxon>Eukaryota</taxon>
        <taxon>Fungi</taxon>
        <taxon>Fungi incertae sedis</taxon>
        <taxon>Mucoromycota</taxon>
        <taxon>Glomeromycotina</taxon>
        <taxon>Glomeromycetes</taxon>
        <taxon>Diversisporales</taxon>
        <taxon>Diversisporaceae</taxon>
        <taxon>Diversispora</taxon>
    </lineage>
</organism>
<gene>
    <name evidence="9" type="ORF">DEBURN_LOCUS7375</name>
</gene>
<feature type="transmembrane region" description="Helical" evidence="7">
    <location>
        <begin position="254"/>
        <end position="273"/>
    </location>
</feature>
<feature type="domain" description="TLC" evidence="8">
    <location>
        <begin position="122"/>
        <end position="336"/>
    </location>
</feature>
<dbReference type="PANTHER" id="PTHR12560">
    <property type="entry name" value="LONGEVITY ASSURANCE FACTOR 1 LAG1"/>
    <property type="match status" value="1"/>
</dbReference>
<dbReference type="SMART" id="SM00724">
    <property type="entry name" value="TLC"/>
    <property type="match status" value="1"/>
</dbReference>
<evidence type="ECO:0000256" key="1">
    <source>
        <dbReference type="ARBA" id="ARBA00004141"/>
    </source>
</evidence>
<name>A0A9N9FRI0_9GLOM</name>
<dbReference type="Proteomes" id="UP000789706">
    <property type="component" value="Unassembled WGS sequence"/>
</dbReference>
<evidence type="ECO:0000256" key="2">
    <source>
        <dbReference type="ARBA" id="ARBA00009808"/>
    </source>
</evidence>
<dbReference type="GO" id="GO:0046513">
    <property type="term" value="P:ceramide biosynthetic process"/>
    <property type="evidence" value="ECO:0007669"/>
    <property type="project" value="InterPro"/>
</dbReference>
<dbReference type="AlphaFoldDB" id="A0A9N9FRI0"/>
<evidence type="ECO:0000313" key="9">
    <source>
        <dbReference type="EMBL" id="CAG8556677.1"/>
    </source>
</evidence>
<accession>A0A9N9FRI0</accession>
<comment type="similarity">
    <text evidence="2">Belongs to the sphingosine N-acyltransferase family.</text>
</comment>
<evidence type="ECO:0000259" key="8">
    <source>
        <dbReference type="PROSITE" id="PS50922"/>
    </source>
</evidence>
<evidence type="ECO:0000256" key="3">
    <source>
        <dbReference type="ARBA" id="ARBA00022692"/>
    </source>
</evidence>
<feature type="transmembrane region" description="Helical" evidence="7">
    <location>
        <begin position="200"/>
        <end position="219"/>
    </location>
</feature>
<dbReference type="OrthoDB" id="537032at2759"/>
<comment type="caution">
    <text evidence="9">The sequence shown here is derived from an EMBL/GenBank/DDBJ whole genome shotgun (WGS) entry which is preliminary data.</text>
</comment>
<evidence type="ECO:0000313" key="10">
    <source>
        <dbReference type="Proteomes" id="UP000789706"/>
    </source>
</evidence>
<keyword evidence="5 6" id="KW-0472">Membrane</keyword>
<feature type="transmembrane region" description="Helical" evidence="7">
    <location>
        <begin position="307"/>
        <end position="326"/>
    </location>
</feature>
<comment type="subcellular location">
    <subcellularLocation>
        <location evidence="1">Membrane</location>
        <topology evidence="1">Multi-pass membrane protein</topology>
    </subcellularLocation>
</comment>
<keyword evidence="3 6" id="KW-0812">Transmembrane</keyword>
<feature type="transmembrane region" description="Helical" evidence="7">
    <location>
        <begin position="175"/>
        <end position="193"/>
    </location>
</feature>
<dbReference type="PANTHER" id="PTHR12560:SF0">
    <property type="entry name" value="LD18904P"/>
    <property type="match status" value="1"/>
</dbReference>
<reference evidence="9" key="1">
    <citation type="submission" date="2021-06" db="EMBL/GenBank/DDBJ databases">
        <authorList>
            <person name="Kallberg Y."/>
            <person name="Tangrot J."/>
            <person name="Rosling A."/>
        </authorList>
    </citation>
    <scope>NUCLEOTIDE SEQUENCE</scope>
    <source>
        <strain evidence="9">AZ414A</strain>
    </source>
</reference>
<dbReference type="InterPro" id="IPR006634">
    <property type="entry name" value="TLC-dom"/>
</dbReference>
<dbReference type="Pfam" id="PF03798">
    <property type="entry name" value="TRAM_LAG1_CLN8"/>
    <property type="match status" value="1"/>
</dbReference>
<dbReference type="EMBL" id="CAJVPK010000881">
    <property type="protein sequence ID" value="CAG8556677.1"/>
    <property type="molecule type" value="Genomic_DNA"/>
</dbReference>
<dbReference type="InterPro" id="IPR016439">
    <property type="entry name" value="Lag1/Lac1-like"/>
</dbReference>
<proteinExistence type="inferred from homology"/>
<dbReference type="GO" id="GO:0050291">
    <property type="term" value="F:sphingosine N-acyltransferase activity"/>
    <property type="evidence" value="ECO:0007669"/>
    <property type="project" value="InterPro"/>
</dbReference>
<keyword evidence="4 7" id="KW-1133">Transmembrane helix</keyword>
<evidence type="ECO:0000256" key="5">
    <source>
        <dbReference type="ARBA" id="ARBA00023136"/>
    </source>
</evidence>
<dbReference type="PIRSF" id="PIRSF005225">
    <property type="entry name" value="LAG1_LAC1"/>
    <property type="match status" value="1"/>
</dbReference>
<evidence type="ECO:0000256" key="6">
    <source>
        <dbReference type="PROSITE-ProRule" id="PRU00205"/>
    </source>
</evidence>
<keyword evidence="10" id="KW-1185">Reference proteome</keyword>
<evidence type="ECO:0000256" key="4">
    <source>
        <dbReference type="ARBA" id="ARBA00022989"/>
    </source>
</evidence>
<feature type="transmembrane region" description="Helical" evidence="7">
    <location>
        <begin position="134"/>
        <end position="155"/>
    </location>
</feature>
<feature type="transmembrane region" description="Helical" evidence="7">
    <location>
        <begin position="88"/>
        <end position="113"/>
    </location>
</feature>
<sequence>MSLKPMNGFQPERPNNNNIYSKLLKKQPLNIPSKFALYLVEHQIEFPLIILTILGSAYLLKVPGSEKFFFLQNKNPNTGLYRKSKDDAYFISFWVILFTLLRAFIMDYILIPLAKMGGIRNDKRTRFAEQGWSFLYYSVFWTIGMYIMYQSPHWFDTSHYWKGYPHIELTSLFKGYYLIQFAFWLQQIFVLYIEKKRKDFVEMVAHHVITISLMFFSYIFNFVRIGNAVLCTMDFTDVILPFAKMIKYLKFNKICDFIFGLFIISWLITRHYFYGHIIYSAWTEPQKYLEFKWSPEEDYYLTKNVQIFFLILFISLQILIIFWFYLICNILNKVIRGDNAHDNRSESEG</sequence>
<dbReference type="PROSITE" id="PS50922">
    <property type="entry name" value="TLC"/>
    <property type="match status" value="1"/>
</dbReference>
<protein>
    <submittedName>
        <fullName evidence="9">3242_t:CDS:1</fullName>
    </submittedName>
</protein>
<dbReference type="GO" id="GO:0016020">
    <property type="term" value="C:membrane"/>
    <property type="evidence" value="ECO:0007669"/>
    <property type="project" value="UniProtKB-SubCell"/>
</dbReference>
<evidence type="ECO:0000256" key="7">
    <source>
        <dbReference type="SAM" id="Phobius"/>
    </source>
</evidence>